<dbReference type="InterPro" id="IPR016342">
    <property type="entry name" value="AP_complex_bsu_1_2_4"/>
</dbReference>
<evidence type="ECO:0000256" key="2">
    <source>
        <dbReference type="ARBA" id="ARBA00006613"/>
    </source>
</evidence>
<dbReference type="InterPro" id="IPR016024">
    <property type="entry name" value="ARM-type_fold"/>
</dbReference>
<dbReference type="InterPro" id="IPR011989">
    <property type="entry name" value="ARM-like"/>
</dbReference>
<dbReference type="Gene3D" id="1.25.10.10">
    <property type="entry name" value="Leucine-rich Repeat Variant"/>
    <property type="match status" value="1"/>
</dbReference>
<dbReference type="GO" id="GO:0012505">
    <property type="term" value="C:endomembrane system"/>
    <property type="evidence" value="ECO:0007669"/>
    <property type="project" value="UniProtKB-SubCell"/>
</dbReference>
<dbReference type="GO" id="GO:0006886">
    <property type="term" value="P:intracellular protein transport"/>
    <property type="evidence" value="ECO:0007669"/>
    <property type="project" value="InterPro"/>
</dbReference>
<feature type="domain" description="Clathrin/coatomer adaptor adaptin-like N-terminal" evidence="7">
    <location>
        <begin position="22"/>
        <end position="540"/>
    </location>
</feature>
<evidence type="ECO:0000256" key="4">
    <source>
        <dbReference type="ARBA" id="ARBA00022927"/>
    </source>
</evidence>
<keyword evidence="5 6" id="KW-0472">Membrane</keyword>
<evidence type="ECO:0000256" key="3">
    <source>
        <dbReference type="ARBA" id="ARBA00022448"/>
    </source>
</evidence>
<dbReference type="PANTHER" id="PTHR11134">
    <property type="entry name" value="ADAPTOR COMPLEX SUBUNIT BETA FAMILY MEMBER"/>
    <property type="match status" value="1"/>
</dbReference>
<accession>A0A0M0JN84</accession>
<dbReference type="SUPFAM" id="SSF48371">
    <property type="entry name" value="ARM repeat"/>
    <property type="match status" value="1"/>
</dbReference>
<evidence type="ECO:0000256" key="1">
    <source>
        <dbReference type="ARBA" id="ARBA00004308"/>
    </source>
</evidence>
<dbReference type="GO" id="GO:0016192">
    <property type="term" value="P:vesicle-mediated transport"/>
    <property type="evidence" value="ECO:0007669"/>
    <property type="project" value="InterPro"/>
</dbReference>
<keyword evidence="9" id="KW-1185">Reference proteome</keyword>
<name>A0A0M0JN84_9EUKA</name>
<dbReference type="OrthoDB" id="10254310at2759"/>
<protein>
    <recommendedName>
        <fullName evidence="6">AP complex subunit beta</fullName>
    </recommendedName>
</protein>
<dbReference type="EMBL" id="JWZX01002675">
    <property type="protein sequence ID" value="KOO27728.1"/>
    <property type="molecule type" value="Genomic_DNA"/>
</dbReference>
<sequence length="653" mass="71766">MATTAAPGQPPPPGGVVIEHKKGEVNELKAALRNPALDRDPEKKRDVIKRVIAYMTLGIDVSKLFSEMIMASASKDHVVKKMVYLYITTYATANPELSLLAINTLQKDCRDEDPMTRGLALRSFTSLRLENTKEYLPSVVAAGLKDSSPYVRKTAVIACIKLHRLAPEALVQNDAVNTLYNMLRDRDALVVSNCISALNEILQHEGGMAINKLIIHHLLNRIKEFNEWSQCVVLDMVARYKPETQQETFDIMNLLEERLKHSNSAVVLAATKVFLNLTQDMKAVHAQVYARLKAPMLTLMTGGVFEQGFVCLKHIALLTSRSPAVFAGDFKHFFCRYNDPVCVKVLKLEILTTIASVSNVQEIVEELSEYVTDTDNSVARGSVSAIGSMGVKVPEMAGIVIDALMKFVGYDITDVSAEAVICMQKLLRKYPVHADKILAKMPDFLRTIDEPEAKKALLWMLAEYGHVIPEAPYLFEPLVEGFSEETSQAVRLELLATATKLFFRRPAEMQAMLGTLLDEAISDASFTDVHDRAMLYYRLLHYDVHKAAIILSRGGTVDGPYVEEAPSELADKIFEQFNTLAVIYGEPAERFVTDERALSSVNAAAAKAAAAKAAEIEADVAASTGQASAIIKGAGNVAAIAPFSALLKAELMS</sequence>
<dbReference type="GO" id="GO:0030117">
    <property type="term" value="C:membrane coat"/>
    <property type="evidence" value="ECO:0007669"/>
    <property type="project" value="InterPro"/>
</dbReference>
<comment type="subcellular location">
    <subcellularLocation>
        <location evidence="1">Endomembrane system</location>
    </subcellularLocation>
</comment>
<gene>
    <name evidence="8" type="ORF">Ctob_013043</name>
</gene>
<dbReference type="PIRSF" id="PIRSF002291">
    <property type="entry name" value="AP_complex_beta"/>
    <property type="match status" value="1"/>
</dbReference>
<dbReference type="GO" id="GO:0030276">
    <property type="term" value="F:clathrin binding"/>
    <property type="evidence" value="ECO:0007669"/>
    <property type="project" value="InterPro"/>
</dbReference>
<evidence type="ECO:0000313" key="8">
    <source>
        <dbReference type="EMBL" id="KOO27728.1"/>
    </source>
</evidence>
<dbReference type="InterPro" id="IPR026739">
    <property type="entry name" value="AP_beta"/>
</dbReference>
<proteinExistence type="inferred from homology"/>
<evidence type="ECO:0000313" key="9">
    <source>
        <dbReference type="Proteomes" id="UP000037460"/>
    </source>
</evidence>
<evidence type="ECO:0000256" key="5">
    <source>
        <dbReference type="ARBA" id="ARBA00023136"/>
    </source>
</evidence>
<dbReference type="Pfam" id="PF01602">
    <property type="entry name" value="Adaptin_N"/>
    <property type="match status" value="1"/>
</dbReference>
<dbReference type="FunFam" id="1.25.10.10:FF:000113">
    <property type="entry name" value="Beta-adaptin-like protein A"/>
    <property type="match status" value="1"/>
</dbReference>
<evidence type="ECO:0000256" key="6">
    <source>
        <dbReference type="PIRNR" id="PIRNR002291"/>
    </source>
</evidence>
<keyword evidence="4 6" id="KW-0653">Protein transport</keyword>
<keyword evidence="3 6" id="KW-0813">Transport</keyword>
<dbReference type="AlphaFoldDB" id="A0A0M0JN84"/>
<evidence type="ECO:0000259" key="7">
    <source>
        <dbReference type="Pfam" id="PF01602"/>
    </source>
</evidence>
<comment type="caution">
    <text evidence="8">The sequence shown here is derived from an EMBL/GenBank/DDBJ whole genome shotgun (WGS) entry which is preliminary data.</text>
</comment>
<reference evidence="9" key="1">
    <citation type="journal article" date="2015" name="PLoS Genet.">
        <title>Genome Sequence and Transcriptome Analyses of Chrysochromulina tobin: Metabolic Tools for Enhanced Algal Fitness in the Prominent Order Prymnesiales (Haptophyceae).</title>
        <authorList>
            <person name="Hovde B.T."/>
            <person name="Deodato C.R."/>
            <person name="Hunsperger H.M."/>
            <person name="Ryken S.A."/>
            <person name="Yost W."/>
            <person name="Jha R.K."/>
            <person name="Patterson J."/>
            <person name="Monnat R.J. Jr."/>
            <person name="Barlow S.B."/>
            <person name="Starkenburg S.R."/>
            <person name="Cattolico R.A."/>
        </authorList>
    </citation>
    <scope>NUCLEOTIDE SEQUENCE</scope>
    <source>
        <strain evidence="9">CCMP291</strain>
    </source>
</reference>
<dbReference type="InterPro" id="IPR002553">
    <property type="entry name" value="Clathrin/coatomer_adapt-like_N"/>
</dbReference>
<comment type="similarity">
    <text evidence="2 6">Belongs to the adaptor complexes large subunit family.</text>
</comment>
<organism evidence="8 9">
    <name type="scientific">Chrysochromulina tobinii</name>
    <dbReference type="NCBI Taxonomy" id="1460289"/>
    <lineage>
        <taxon>Eukaryota</taxon>
        <taxon>Haptista</taxon>
        <taxon>Haptophyta</taxon>
        <taxon>Prymnesiophyceae</taxon>
        <taxon>Prymnesiales</taxon>
        <taxon>Chrysochromulinaceae</taxon>
        <taxon>Chrysochromulina</taxon>
    </lineage>
</organism>
<dbReference type="Proteomes" id="UP000037460">
    <property type="component" value="Unassembled WGS sequence"/>
</dbReference>